<reference evidence="3" key="2">
    <citation type="journal article" date="2017" name="Nat. Plants">
        <title>The Aegilops tauschii genome reveals multiple impacts of transposons.</title>
        <authorList>
            <person name="Zhao G."/>
            <person name="Zou C."/>
            <person name="Li K."/>
            <person name="Wang K."/>
            <person name="Li T."/>
            <person name="Gao L."/>
            <person name="Zhang X."/>
            <person name="Wang H."/>
            <person name="Yang Z."/>
            <person name="Liu X."/>
            <person name="Jiang W."/>
            <person name="Mao L."/>
            <person name="Kong X."/>
            <person name="Jiao Y."/>
            <person name="Jia J."/>
        </authorList>
    </citation>
    <scope>NUCLEOTIDE SEQUENCE [LARGE SCALE GENOMIC DNA]</scope>
    <source>
        <strain evidence="3">cv. AL8/78</strain>
    </source>
</reference>
<proteinExistence type="predicted"/>
<dbReference type="Gramene" id="AET3Gv20050900.2">
    <property type="protein sequence ID" value="AET3Gv20050900.2"/>
    <property type="gene ID" value="AET3Gv20050900"/>
</dbReference>
<feature type="region of interest" description="Disordered" evidence="1">
    <location>
        <begin position="45"/>
        <end position="76"/>
    </location>
</feature>
<evidence type="ECO:0000313" key="2">
    <source>
        <dbReference type="EnsemblPlants" id="AET3Gv20050900.2"/>
    </source>
</evidence>
<evidence type="ECO:0000256" key="1">
    <source>
        <dbReference type="SAM" id="MobiDB-lite"/>
    </source>
</evidence>
<keyword evidence="3" id="KW-1185">Reference proteome</keyword>
<protein>
    <submittedName>
        <fullName evidence="2">Uncharacterized protein</fullName>
    </submittedName>
</protein>
<reference evidence="2" key="5">
    <citation type="journal article" date="2021" name="G3 (Bethesda)">
        <title>Aegilops tauschii genome assembly Aet v5.0 features greater sequence contiguity and improved annotation.</title>
        <authorList>
            <person name="Wang L."/>
            <person name="Zhu T."/>
            <person name="Rodriguez J.C."/>
            <person name="Deal K.R."/>
            <person name="Dubcovsky J."/>
            <person name="McGuire P.E."/>
            <person name="Lux T."/>
            <person name="Spannagl M."/>
            <person name="Mayer K.F.X."/>
            <person name="Baldrich P."/>
            <person name="Meyers B.C."/>
            <person name="Huo N."/>
            <person name="Gu Y.Q."/>
            <person name="Zhou H."/>
            <person name="Devos K.M."/>
            <person name="Bennetzen J.L."/>
            <person name="Unver T."/>
            <person name="Budak H."/>
            <person name="Gulick P.J."/>
            <person name="Galiba G."/>
            <person name="Kalapos B."/>
            <person name="Nelson D.R."/>
            <person name="Li P."/>
            <person name="You F.M."/>
            <person name="Luo M.C."/>
            <person name="Dvorak J."/>
        </authorList>
    </citation>
    <scope>NUCLEOTIDE SEQUENCE [LARGE SCALE GENOMIC DNA]</scope>
    <source>
        <strain evidence="2">cv. AL8/78</strain>
    </source>
</reference>
<reference evidence="2" key="3">
    <citation type="journal article" date="2017" name="Nature">
        <title>Genome sequence of the progenitor of the wheat D genome Aegilops tauschii.</title>
        <authorList>
            <person name="Luo M.C."/>
            <person name="Gu Y.Q."/>
            <person name="Puiu D."/>
            <person name="Wang H."/>
            <person name="Twardziok S.O."/>
            <person name="Deal K.R."/>
            <person name="Huo N."/>
            <person name="Zhu T."/>
            <person name="Wang L."/>
            <person name="Wang Y."/>
            <person name="McGuire P.E."/>
            <person name="Liu S."/>
            <person name="Long H."/>
            <person name="Ramasamy R.K."/>
            <person name="Rodriguez J.C."/>
            <person name="Van S.L."/>
            <person name="Yuan L."/>
            <person name="Wang Z."/>
            <person name="Xia Z."/>
            <person name="Xiao L."/>
            <person name="Anderson O.D."/>
            <person name="Ouyang S."/>
            <person name="Liang Y."/>
            <person name="Zimin A.V."/>
            <person name="Pertea G."/>
            <person name="Qi P."/>
            <person name="Bennetzen J.L."/>
            <person name="Dai X."/>
            <person name="Dawson M.W."/>
            <person name="Muller H.G."/>
            <person name="Kugler K."/>
            <person name="Rivarola-Duarte L."/>
            <person name="Spannagl M."/>
            <person name="Mayer K.F.X."/>
            <person name="Lu F.H."/>
            <person name="Bevan M.W."/>
            <person name="Leroy P."/>
            <person name="Li P."/>
            <person name="You F.M."/>
            <person name="Sun Q."/>
            <person name="Liu Z."/>
            <person name="Lyons E."/>
            <person name="Wicker T."/>
            <person name="Salzberg S.L."/>
            <person name="Devos K.M."/>
            <person name="Dvorak J."/>
        </authorList>
    </citation>
    <scope>NUCLEOTIDE SEQUENCE [LARGE SCALE GENOMIC DNA]</scope>
    <source>
        <strain evidence="2">cv. AL8/78</strain>
    </source>
</reference>
<organism evidence="2 3">
    <name type="scientific">Aegilops tauschii subsp. strangulata</name>
    <name type="common">Goatgrass</name>
    <dbReference type="NCBI Taxonomy" id="200361"/>
    <lineage>
        <taxon>Eukaryota</taxon>
        <taxon>Viridiplantae</taxon>
        <taxon>Streptophyta</taxon>
        <taxon>Embryophyta</taxon>
        <taxon>Tracheophyta</taxon>
        <taxon>Spermatophyta</taxon>
        <taxon>Magnoliopsida</taxon>
        <taxon>Liliopsida</taxon>
        <taxon>Poales</taxon>
        <taxon>Poaceae</taxon>
        <taxon>BOP clade</taxon>
        <taxon>Pooideae</taxon>
        <taxon>Triticodae</taxon>
        <taxon>Triticeae</taxon>
        <taxon>Triticinae</taxon>
        <taxon>Aegilops</taxon>
    </lineage>
</organism>
<feature type="compositionally biased region" description="Low complexity" evidence="1">
    <location>
        <begin position="56"/>
        <end position="68"/>
    </location>
</feature>
<reference evidence="3" key="1">
    <citation type="journal article" date="2014" name="Science">
        <title>Ancient hybridizations among the ancestral genomes of bread wheat.</title>
        <authorList>
            <consortium name="International Wheat Genome Sequencing Consortium,"/>
            <person name="Marcussen T."/>
            <person name="Sandve S.R."/>
            <person name="Heier L."/>
            <person name="Spannagl M."/>
            <person name="Pfeifer M."/>
            <person name="Jakobsen K.S."/>
            <person name="Wulff B.B."/>
            <person name="Steuernagel B."/>
            <person name="Mayer K.F."/>
            <person name="Olsen O.A."/>
        </authorList>
    </citation>
    <scope>NUCLEOTIDE SEQUENCE [LARGE SCALE GENOMIC DNA]</scope>
    <source>
        <strain evidence="3">cv. AL8/78</strain>
    </source>
</reference>
<accession>A0A453DRT3</accession>
<reference evidence="2" key="4">
    <citation type="submission" date="2019-03" db="UniProtKB">
        <authorList>
            <consortium name="EnsemblPlants"/>
        </authorList>
    </citation>
    <scope>IDENTIFICATION</scope>
</reference>
<dbReference type="Proteomes" id="UP000015105">
    <property type="component" value="Chromosome 3D"/>
</dbReference>
<dbReference type="EnsemblPlants" id="AET3Gv20050900.2">
    <property type="protein sequence ID" value="AET3Gv20050900.2"/>
    <property type="gene ID" value="AET3Gv20050900"/>
</dbReference>
<dbReference type="AlphaFoldDB" id="A0A453DRT3"/>
<evidence type="ECO:0000313" key="3">
    <source>
        <dbReference type="Proteomes" id="UP000015105"/>
    </source>
</evidence>
<name>A0A453DRT3_AEGTS</name>
<sequence>DIGRPQNHCAKCDGGTGDRCTTWTYTAPYALPPSCYYYYHFPASQSRPPAPPLEPSSSRGSATTARTTQCQPLCRQ</sequence>